<accession>A0A1G9M4Y2</accession>
<evidence type="ECO:0000313" key="2">
    <source>
        <dbReference type="Proteomes" id="UP000199440"/>
    </source>
</evidence>
<name>A0A1G9M4Y2_9FLAO</name>
<proteinExistence type="predicted"/>
<dbReference type="EMBL" id="FNGV01000002">
    <property type="protein sequence ID" value="SDL68987.1"/>
    <property type="molecule type" value="Genomic_DNA"/>
</dbReference>
<dbReference type="AlphaFoldDB" id="A0A1G9M4Y2"/>
<gene>
    <name evidence="1" type="ORF">SAMN04488514_102346</name>
</gene>
<sequence>MHPMEIIHSSRFYSFFQSDKERCFYIDLGQKTVRLSFCQLLSLRQKIRNIDIEDHFDGDGNKHGFEILALCNKEHLFILNTHEILDLKELLVGAFLVLDMGLSTSSIPQKI</sequence>
<keyword evidence="2" id="KW-1185">Reference proteome</keyword>
<dbReference type="Proteomes" id="UP000199440">
    <property type="component" value="Unassembled WGS sequence"/>
</dbReference>
<reference evidence="1 2" key="1">
    <citation type="submission" date="2016-10" db="EMBL/GenBank/DDBJ databases">
        <authorList>
            <person name="de Groot N.N."/>
        </authorList>
    </citation>
    <scope>NUCLEOTIDE SEQUENCE [LARGE SCALE GENOMIC DNA]</scope>
    <source>
        <strain evidence="1 2">DSM 19886</strain>
    </source>
</reference>
<organism evidence="1 2">
    <name type="scientific">Kriegella aquimaris</name>
    <dbReference type="NCBI Taxonomy" id="192904"/>
    <lineage>
        <taxon>Bacteria</taxon>
        <taxon>Pseudomonadati</taxon>
        <taxon>Bacteroidota</taxon>
        <taxon>Flavobacteriia</taxon>
        <taxon>Flavobacteriales</taxon>
        <taxon>Flavobacteriaceae</taxon>
        <taxon>Kriegella</taxon>
    </lineage>
</organism>
<protein>
    <submittedName>
        <fullName evidence="1">Uncharacterized protein</fullName>
    </submittedName>
</protein>
<evidence type="ECO:0000313" key="1">
    <source>
        <dbReference type="EMBL" id="SDL68987.1"/>
    </source>
</evidence>
<dbReference type="STRING" id="192904.SAMN04488514_102346"/>